<dbReference type="InterPro" id="IPR014729">
    <property type="entry name" value="Rossmann-like_a/b/a_fold"/>
</dbReference>
<organism evidence="3 4">
    <name type="scientific">Corynebacterium phoceense</name>
    <dbReference type="NCBI Taxonomy" id="1686286"/>
    <lineage>
        <taxon>Bacteria</taxon>
        <taxon>Bacillati</taxon>
        <taxon>Actinomycetota</taxon>
        <taxon>Actinomycetes</taxon>
        <taxon>Mycobacteriales</taxon>
        <taxon>Corynebacteriaceae</taxon>
        <taxon>Corynebacterium</taxon>
    </lineage>
</organism>
<accession>A0A540R649</accession>
<evidence type="ECO:0000259" key="2">
    <source>
        <dbReference type="Pfam" id="PF00582"/>
    </source>
</evidence>
<dbReference type="PANTHER" id="PTHR46268">
    <property type="entry name" value="STRESS RESPONSE PROTEIN NHAX"/>
    <property type="match status" value="1"/>
</dbReference>
<dbReference type="RefSeq" id="WP_066484488.1">
    <property type="nucleotide sequence ID" value="NZ_JADPQA010000008.1"/>
</dbReference>
<dbReference type="PANTHER" id="PTHR46268:SF6">
    <property type="entry name" value="UNIVERSAL STRESS PROTEIN UP12"/>
    <property type="match status" value="1"/>
</dbReference>
<dbReference type="EMBL" id="VHIR01000011">
    <property type="protein sequence ID" value="TQE43210.1"/>
    <property type="molecule type" value="Genomic_DNA"/>
</dbReference>
<reference evidence="3 4" key="1">
    <citation type="submission" date="2019-06" db="EMBL/GenBank/DDBJ databases">
        <title>Draft genome of C. phoceense Strain 272.</title>
        <authorList>
            <person name="Pacheco L.G.C."/>
            <person name="Barberis C.M."/>
            <person name="Almuzara M.N."/>
            <person name="Traglia G.M."/>
            <person name="Santos C.S."/>
            <person name="Rocha D.J.P.G."/>
            <person name="Aguiar E.R.G.R."/>
            <person name="Vay C.A."/>
        </authorList>
    </citation>
    <scope>NUCLEOTIDE SEQUENCE [LARGE SCALE GENOMIC DNA]</scope>
    <source>
        <strain evidence="3 4">272</strain>
    </source>
</reference>
<feature type="domain" description="UspA" evidence="2">
    <location>
        <begin position="3"/>
        <end position="141"/>
    </location>
</feature>
<comment type="similarity">
    <text evidence="1">Belongs to the universal stress protein A family.</text>
</comment>
<sequence length="147" mass="15634">MRYKTIAVGTDGSDTSLRAVRTAASMAAAYDAELIIVSAFGSHENVGTRSGGTAETPIISEDMSQTFLKSAQDVAAEEGASKVRIIAKSGDPVATMLEVGKYHRVDLLVVGNKGRNSVRDRVMGSVATELMRKAYVDVVVAHTTEDR</sequence>
<dbReference type="InterPro" id="IPR006016">
    <property type="entry name" value="UspA"/>
</dbReference>
<dbReference type="STRING" id="1686286.GCA_900092335_01689"/>
<evidence type="ECO:0000313" key="3">
    <source>
        <dbReference type="EMBL" id="TQE43210.1"/>
    </source>
</evidence>
<protein>
    <submittedName>
        <fullName evidence="3">Universal stress protein</fullName>
    </submittedName>
</protein>
<comment type="caution">
    <text evidence="3">The sequence shown here is derived from an EMBL/GenBank/DDBJ whole genome shotgun (WGS) entry which is preliminary data.</text>
</comment>
<dbReference type="AlphaFoldDB" id="A0A540R649"/>
<dbReference type="PRINTS" id="PR01438">
    <property type="entry name" value="UNVRSLSTRESS"/>
</dbReference>
<dbReference type="SUPFAM" id="SSF52402">
    <property type="entry name" value="Adenine nucleotide alpha hydrolases-like"/>
    <property type="match status" value="1"/>
</dbReference>
<dbReference type="Proteomes" id="UP000318080">
    <property type="component" value="Unassembled WGS sequence"/>
</dbReference>
<evidence type="ECO:0000313" key="4">
    <source>
        <dbReference type="Proteomes" id="UP000318080"/>
    </source>
</evidence>
<name>A0A540R649_9CORY</name>
<dbReference type="Pfam" id="PF00582">
    <property type="entry name" value="Usp"/>
    <property type="match status" value="1"/>
</dbReference>
<dbReference type="InterPro" id="IPR006015">
    <property type="entry name" value="Universal_stress_UspA"/>
</dbReference>
<proteinExistence type="inferred from homology"/>
<gene>
    <name evidence="3" type="ORF">EJK80_08540</name>
</gene>
<dbReference type="GeneID" id="79852894"/>
<keyword evidence="4" id="KW-1185">Reference proteome</keyword>
<dbReference type="CDD" id="cd00293">
    <property type="entry name" value="USP-like"/>
    <property type="match status" value="1"/>
</dbReference>
<dbReference type="Gene3D" id="3.40.50.620">
    <property type="entry name" value="HUPs"/>
    <property type="match status" value="1"/>
</dbReference>
<evidence type="ECO:0000256" key="1">
    <source>
        <dbReference type="ARBA" id="ARBA00008791"/>
    </source>
</evidence>